<reference evidence="3" key="1">
    <citation type="submission" date="2020-12" db="EMBL/GenBank/DDBJ databases">
        <title>Genomic characterization of non-nitrogen-fixing Frankia strains.</title>
        <authorList>
            <person name="Carlos-Shanley C."/>
            <person name="Guerra T."/>
            <person name="Hahn D."/>
        </authorList>
    </citation>
    <scope>NUCLEOTIDE SEQUENCE</scope>
    <source>
        <strain evidence="3">CN6</strain>
    </source>
</reference>
<dbReference type="InterPro" id="IPR036291">
    <property type="entry name" value="NAD(P)-bd_dom_sf"/>
</dbReference>
<dbReference type="PANTHER" id="PTHR14239">
    <property type="entry name" value="DUDULIN-RELATED"/>
    <property type="match status" value="1"/>
</dbReference>
<keyword evidence="4" id="KW-1185">Reference proteome</keyword>
<feature type="domain" description="Pyrroline-5-carboxylate reductase catalytic N-terminal" evidence="2">
    <location>
        <begin position="2"/>
        <end position="94"/>
    </location>
</feature>
<organism evidence="3 4">
    <name type="scientific">Frankia nepalensis</name>
    <dbReference type="NCBI Taxonomy" id="1836974"/>
    <lineage>
        <taxon>Bacteria</taxon>
        <taxon>Bacillati</taxon>
        <taxon>Actinomycetota</taxon>
        <taxon>Actinomycetes</taxon>
        <taxon>Frankiales</taxon>
        <taxon>Frankiaceae</taxon>
        <taxon>Frankia</taxon>
    </lineage>
</organism>
<comment type="caution">
    <text evidence="3">The sequence shown here is derived from an EMBL/GenBank/DDBJ whole genome shotgun (WGS) entry which is preliminary data.</text>
</comment>
<dbReference type="Proteomes" id="UP000604475">
    <property type="component" value="Unassembled WGS sequence"/>
</dbReference>
<dbReference type="InterPro" id="IPR028939">
    <property type="entry name" value="P5C_Rdtase_cat_N"/>
</dbReference>
<dbReference type="RefSeq" id="WP_203004396.1">
    <property type="nucleotide sequence ID" value="NZ_JADWYU010000392.1"/>
</dbReference>
<dbReference type="Pfam" id="PF03807">
    <property type="entry name" value="F420_oxidored"/>
    <property type="match status" value="1"/>
</dbReference>
<name>A0A937UNP2_9ACTN</name>
<protein>
    <submittedName>
        <fullName evidence="3">NAD(P)-binding domain-containing protein</fullName>
    </submittedName>
</protein>
<dbReference type="EMBL" id="JAEACQ010000181">
    <property type="protein sequence ID" value="MBL7628288.1"/>
    <property type="molecule type" value="Genomic_DNA"/>
</dbReference>
<dbReference type="InterPro" id="IPR051267">
    <property type="entry name" value="STEAP_metalloreductase"/>
</dbReference>
<evidence type="ECO:0000313" key="3">
    <source>
        <dbReference type="EMBL" id="MBL7628288.1"/>
    </source>
</evidence>
<sequence>MKIGILGTGNVAKVVGAKLRSLGHEVTLGSRDPENSPAKEWAARHGAEISTLAQAAAAAELVVNTAPGLASLDVLTTAGTDNLDGKVVVDVSNGIESRNGVVAVATPDGGSVAEQLQKAFPRARIVKTLNTMAAQVMVDPGRIPGHHTVFLNGDDAAAKAEVAELLKSFGWTEAQIVDLGDVVGARATEAALLLFIRLFNAFQTPEFNLSVAKA</sequence>
<dbReference type="SUPFAM" id="SSF51735">
    <property type="entry name" value="NAD(P)-binding Rossmann-fold domains"/>
    <property type="match status" value="1"/>
</dbReference>
<evidence type="ECO:0000259" key="2">
    <source>
        <dbReference type="Pfam" id="PF03807"/>
    </source>
</evidence>
<dbReference type="GO" id="GO:0016491">
    <property type="term" value="F:oxidoreductase activity"/>
    <property type="evidence" value="ECO:0007669"/>
    <property type="project" value="UniProtKB-KW"/>
</dbReference>
<proteinExistence type="predicted"/>
<gene>
    <name evidence="3" type="ORF">I7412_14240</name>
</gene>
<keyword evidence="1" id="KW-0560">Oxidoreductase</keyword>
<dbReference type="AlphaFoldDB" id="A0A937UNP2"/>
<dbReference type="Gene3D" id="3.40.50.720">
    <property type="entry name" value="NAD(P)-binding Rossmann-like Domain"/>
    <property type="match status" value="1"/>
</dbReference>
<evidence type="ECO:0000256" key="1">
    <source>
        <dbReference type="ARBA" id="ARBA00023002"/>
    </source>
</evidence>
<evidence type="ECO:0000313" key="4">
    <source>
        <dbReference type="Proteomes" id="UP000604475"/>
    </source>
</evidence>
<accession>A0A937UNP2</accession>